<sequence length="112" mass="11714">MSVDQATILAEVAAMVHAIRDDAGVDGEITMATRFQDDLEMESIDVISLAGRLQARYGNVVNFAQFVAKLDLDSIRQLRVGHLVAHIATALDGADADAGHADAGLGPAGRSA</sequence>
<name>A0A1C6S838_9ACTN</name>
<keyword evidence="3" id="KW-1185">Reference proteome</keyword>
<dbReference type="Gene3D" id="1.10.1200.10">
    <property type="entry name" value="ACP-like"/>
    <property type="match status" value="1"/>
</dbReference>
<evidence type="ECO:0000313" key="3">
    <source>
        <dbReference type="Proteomes" id="UP000198906"/>
    </source>
</evidence>
<dbReference type="AlphaFoldDB" id="A0A1C6S838"/>
<dbReference type="RefSeq" id="WP_091460941.1">
    <property type="nucleotide sequence ID" value="NZ_FMHU01000002.1"/>
</dbReference>
<gene>
    <name evidence="2" type="ORF">GA0074694_4254</name>
</gene>
<dbReference type="InterPro" id="IPR009081">
    <property type="entry name" value="PP-bd_ACP"/>
</dbReference>
<dbReference type="STRING" id="47866.GA0074694_4254"/>
<organism evidence="2 3">
    <name type="scientific">Micromonospora inyonensis</name>
    <dbReference type="NCBI Taxonomy" id="47866"/>
    <lineage>
        <taxon>Bacteria</taxon>
        <taxon>Bacillati</taxon>
        <taxon>Actinomycetota</taxon>
        <taxon>Actinomycetes</taxon>
        <taxon>Micromonosporales</taxon>
        <taxon>Micromonosporaceae</taxon>
        <taxon>Micromonospora</taxon>
    </lineage>
</organism>
<protein>
    <submittedName>
        <fullName evidence="2">Acyl carrier protein</fullName>
    </submittedName>
</protein>
<dbReference type="InterPro" id="IPR036736">
    <property type="entry name" value="ACP-like_sf"/>
</dbReference>
<dbReference type="Proteomes" id="UP000198906">
    <property type="component" value="Unassembled WGS sequence"/>
</dbReference>
<dbReference type="EMBL" id="FMHU01000002">
    <property type="protein sequence ID" value="SCL25553.1"/>
    <property type="molecule type" value="Genomic_DNA"/>
</dbReference>
<reference evidence="3" key="1">
    <citation type="submission" date="2016-06" db="EMBL/GenBank/DDBJ databases">
        <authorList>
            <person name="Varghese N."/>
        </authorList>
    </citation>
    <scope>NUCLEOTIDE SEQUENCE [LARGE SCALE GENOMIC DNA]</scope>
    <source>
        <strain evidence="3">DSM 46123</strain>
    </source>
</reference>
<proteinExistence type="predicted"/>
<evidence type="ECO:0000259" key="1">
    <source>
        <dbReference type="Pfam" id="PF00550"/>
    </source>
</evidence>
<accession>A0A1C6S838</accession>
<feature type="domain" description="Carrier" evidence="1">
    <location>
        <begin position="18"/>
        <end position="77"/>
    </location>
</feature>
<dbReference type="Pfam" id="PF00550">
    <property type="entry name" value="PP-binding"/>
    <property type="match status" value="1"/>
</dbReference>
<evidence type="ECO:0000313" key="2">
    <source>
        <dbReference type="EMBL" id="SCL25553.1"/>
    </source>
</evidence>
<dbReference type="SUPFAM" id="SSF47336">
    <property type="entry name" value="ACP-like"/>
    <property type="match status" value="1"/>
</dbReference>